<dbReference type="GO" id="GO:0005886">
    <property type="term" value="C:plasma membrane"/>
    <property type="evidence" value="ECO:0007669"/>
    <property type="project" value="UniProtKB-SubCell"/>
</dbReference>
<dbReference type="GO" id="GO:0030163">
    <property type="term" value="P:protein catabolic process"/>
    <property type="evidence" value="ECO:0007669"/>
    <property type="project" value="UniProtKB-UniRule"/>
</dbReference>
<feature type="binding site" evidence="14">
    <location>
        <position position="432"/>
    </location>
    <ligand>
        <name>Zn(2+)</name>
        <dbReference type="ChEBI" id="CHEBI:29105"/>
        <note>catalytic</note>
    </ligand>
</feature>
<accession>A0A1G2PH15</accession>
<keyword evidence="9 14" id="KW-0067">ATP-binding</keyword>
<comment type="caution">
    <text evidence="14">Lacks conserved residue(s) required for the propagation of feature annotation.</text>
</comment>
<evidence type="ECO:0000256" key="3">
    <source>
        <dbReference type="ARBA" id="ARBA00022670"/>
    </source>
</evidence>
<organism evidence="18 19">
    <name type="scientific">Candidatus Terrybacteria bacterium RIFCSPHIGHO2_01_FULL_48_17</name>
    <dbReference type="NCBI Taxonomy" id="1802362"/>
    <lineage>
        <taxon>Bacteria</taxon>
        <taxon>Candidatus Terryibacteriota</taxon>
    </lineage>
</organism>
<evidence type="ECO:0000259" key="17">
    <source>
        <dbReference type="SMART" id="SM00382"/>
    </source>
</evidence>
<comment type="caution">
    <text evidence="18">The sequence shown here is derived from an EMBL/GenBank/DDBJ whole genome shotgun (WGS) entry which is preliminary data.</text>
</comment>
<evidence type="ECO:0000256" key="1">
    <source>
        <dbReference type="ARBA" id="ARBA00004370"/>
    </source>
</evidence>
<feature type="domain" description="AAA+ ATPase" evidence="17">
    <location>
        <begin position="198"/>
        <end position="337"/>
    </location>
</feature>
<evidence type="ECO:0000256" key="11">
    <source>
        <dbReference type="ARBA" id="ARBA00023049"/>
    </source>
</evidence>
<dbReference type="FunFam" id="3.40.50.300:FF:000001">
    <property type="entry name" value="ATP-dependent zinc metalloprotease FtsH"/>
    <property type="match status" value="1"/>
</dbReference>
<comment type="similarity">
    <text evidence="13 14">In the central section; belongs to the AAA ATPase family.</text>
</comment>
<dbReference type="Pfam" id="PF00004">
    <property type="entry name" value="AAA"/>
    <property type="match status" value="1"/>
</dbReference>
<dbReference type="GO" id="GO:0008270">
    <property type="term" value="F:zinc ion binding"/>
    <property type="evidence" value="ECO:0007669"/>
    <property type="project" value="UniProtKB-UniRule"/>
</dbReference>
<comment type="subcellular location">
    <subcellularLocation>
        <location evidence="14">Cell membrane</location>
        <topology evidence="14">Multi-pass membrane protein</topology>
        <orientation evidence="14">Cytoplasmic side</orientation>
    </subcellularLocation>
    <subcellularLocation>
        <location evidence="1">Membrane</location>
    </subcellularLocation>
</comment>
<feature type="transmembrane region" description="Helical" evidence="14">
    <location>
        <begin position="113"/>
        <end position="135"/>
    </location>
</feature>
<evidence type="ECO:0000256" key="12">
    <source>
        <dbReference type="ARBA" id="ARBA00023136"/>
    </source>
</evidence>
<gene>
    <name evidence="14" type="primary">ftsH</name>
    <name evidence="18" type="ORF">A2806_03410</name>
</gene>
<dbReference type="GO" id="GO:0004176">
    <property type="term" value="F:ATP-dependent peptidase activity"/>
    <property type="evidence" value="ECO:0007669"/>
    <property type="project" value="InterPro"/>
</dbReference>
<keyword evidence="4 14" id="KW-0812">Transmembrane</keyword>
<evidence type="ECO:0000256" key="13">
    <source>
        <dbReference type="ARBA" id="ARBA00061570"/>
    </source>
</evidence>
<keyword evidence="18" id="KW-0131">Cell cycle</keyword>
<dbReference type="Gene3D" id="1.20.58.760">
    <property type="entry name" value="Peptidase M41"/>
    <property type="match status" value="1"/>
</dbReference>
<dbReference type="SMART" id="SM00382">
    <property type="entry name" value="AAA"/>
    <property type="match status" value="1"/>
</dbReference>
<dbReference type="Pfam" id="PF06480">
    <property type="entry name" value="FtsH_ext"/>
    <property type="match status" value="1"/>
</dbReference>
<proteinExistence type="inferred from homology"/>
<dbReference type="InterPro" id="IPR037219">
    <property type="entry name" value="Peptidase_M41-like"/>
</dbReference>
<keyword evidence="14" id="KW-1003">Cell membrane</keyword>
<dbReference type="SUPFAM" id="SSF140990">
    <property type="entry name" value="FtsH protease domain-like"/>
    <property type="match status" value="1"/>
</dbReference>
<dbReference type="GO" id="GO:0005524">
    <property type="term" value="F:ATP binding"/>
    <property type="evidence" value="ECO:0007669"/>
    <property type="project" value="UniProtKB-UniRule"/>
</dbReference>
<keyword evidence="3 14" id="KW-0645">Protease</keyword>
<evidence type="ECO:0000256" key="6">
    <source>
        <dbReference type="ARBA" id="ARBA00022741"/>
    </source>
</evidence>
<keyword evidence="10 14" id="KW-1133">Transmembrane helix</keyword>
<dbReference type="EC" id="3.4.24.-" evidence="14"/>
<keyword evidence="12 14" id="KW-0472">Membrane</keyword>
<evidence type="ECO:0000256" key="5">
    <source>
        <dbReference type="ARBA" id="ARBA00022723"/>
    </source>
</evidence>
<dbReference type="STRING" id="1802362.A2806_03410"/>
<comment type="subunit">
    <text evidence="14">Homohexamer.</text>
</comment>
<dbReference type="HAMAP" id="MF_01458">
    <property type="entry name" value="FtsH"/>
    <property type="match status" value="1"/>
</dbReference>
<comment type="similarity">
    <text evidence="15">Belongs to the AAA ATPase family.</text>
</comment>
<evidence type="ECO:0000256" key="14">
    <source>
        <dbReference type="HAMAP-Rule" id="MF_01458"/>
    </source>
</evidence>
<dbReference type="InterPro" id="IPR003593">
    <property type="entry name" value="AAA+_ATPase"/>
</dbReference>
<feature type="active site" evidence="14">
    <location>
        <position position="429"/>
    </location>
</feature>
<dbReference type="InterPro" id="IPR005936">
    <property type="entry name" value="FtsH"/>
</dbReference>
<dbReference type="InterPro" id="IPR011546">
    <property type="entry name" value="Pept_M41_FtsH_extracell"/>
</dbReference>
<dbReference type="InterPro" id="IPR000642">
    <property type="entry name" value="Peptidase_M41"/>
</dbReference>
<reference evidence="18 19" key="1">
    <citation type="journal article" date="2016" name="Nat. Commun.">
        <title>Thousands of microbial genomes shed light on interconnected biogeochemical processes in an aquifer system.</title>
        <authorList>
            <person name="Anantharaman K."/>
            <person name="Brown C.T."/>
            <person name="Hug L.A."/>
            <person name="Sharon I."/>
            <person name="Castelle C.J."/>
            <person name="Probst A.J."/>
            <person name="Thomas B.C."/>
            <person name="Singh A."/>
            <person name="Wilkins M.J."/>
            <person name="Karaoz U."/>
            <person name="Brodie E.L."/>
            <person name="Williams K.H."/>
            <person name="Hubbard S.S."/>
            <person name="Banfield J.F."/>
        </authorList>
    </citation>
    <scope>NUCLEOTIDE SEQUENCE [LARGE SCALE GENOMIC DNA]</scope>
</reference>
<comment type="function">
    <text evidence="14">Acts as a processive, ATP-dependent zinc metallopeptidase for both cytoplasmic and membrane proteins. Plays a role in the quality control of integral membrane proteins.</text>
</comment>
<feature type="transmembrane region" description="Helical" evidence="14">
    <location>
        <begin position="7"/>
        <end position="28"/>
    </location>
</feature>
<keyword evidence="16" id="KW-0175">Coiled coil</keyword>
<sequence>MGRRGRFSRFVILGVLILLVYFFVLPLLSGGSKPKPEEVPYSRFAEAIQAKEISSTVILKESNVTWFIAEYTLVDKPAKTEINAQAMETLQKDLRQNNIAYDFAREKGSFWSGLFKVLLTFLPILLIMGFLFFVLRGAQGGNSQATNFGKSRARSLIGKRPFVTFQDVAGVDEAKEELTEVVEFLRSPQKFQLLGARIPKGVLLVGPPGCGKTLLAKAVAGEASVPFWEISGSQFVEMFVGVGASRVRDLFAQAKKNQPCIVFIDEIDAVGRHRGAGVGGGHDEREQTLNQLLVEMDGFDTSTNVIVIAATNRPDILDPALLRPGRFDRQVTVDRPDSKGRYAILLVHAKGKPFADDCDLEKLAKQTPGFSGADLANLINEAAILTARRGKPKITMAELNEAIDRIIAGPERKSRVISEKERKIIAYHEAGHALVGFALPYADPPVKITIVSRGSAGGFTRFLSEEDRSLYTKVQFEDMIATLMGGLVAEELLLKQHGHTTGPQNDLERATNLARQMVTRFGMSEALGPRTFGRRQELVFLGKEITEQRDYSDHIAEQIDNEVFRLVDMGRKTAEEVLNKHRKALERLVQELLDVETLEGEDLQRILGELIQS</sequence>
<evidence type="ECO:0000256" key="16">
    <source>
        <dbReference type="SAM" id="Coils"/>
    </source>
</evidence>
<dbReference type="Proteomes" id="UP000177629">
    <property type="component" value="Unassembled WGS sequence"/>
</dbReference>
<feature type="binding site" evidence="14">
    <location>
        <position position="506"/>
    </location>
    <ligand>
        <name>Zn(2+)</name>
        <dbReference type="ChEBI" id="CHEBI:29105"/>
        <note>catalytic</note>
    </ligand>
</feature>
<dbReference type="PANTHER" id="PTHR23076:SF113">
    <property type="entry name" value="ATP-DEPENDENT ZINC METALLOPROTEASE FTSH 1, CHLOROPLASTIC-RELATED"/>
    <property type="match status" value="1"/>
</dbReference>
<dbReference type="PANTHER" id="PTHR23076">
    <property type="entry name" value="METALLOPROTEASE M41 FTSH"/>
    <property type="match status" value="1"/>
</dbReference>
<dbReference type="GO" id="GO:0006508">
    <property type="term" value="P:proteolysis"/>
    <property type="evidence" value="ECO:0007669"/>
    <property type="project" value="UniProtKB-KW"/>
</dbReference>
<dbReference type="SUPFAM" id="SSF52540">
    <property type="entry name" value="P-loop containing nucleoside triphosphate hydrolases"/>
    <property type="match status" value="1"/>
</dbReference>
<keyword evidence="8 14" id="KW-0862">Zinc</keyword>
<feature type="binding site" evidence="14">
    <location>
        <position position="428"/>
    </location>
    <ligand>
        <name>Zn(2+)</name>
        <dbReference type="ChEBI" id="CHEBI:29105"/>
        <note>catalytic</note>
    </ligand>
</feature>
<comment type="cofactor">
    <cofactor evidence="14">
        <name>Zn(2+)</name>
        <dbReference type="ChEBI" id="CHEBI:29105"/>
    </cofactor>
    <text evidence="14">Binds 1 zinc ion per subunit.</text>
</comment>
<dbReference type="Gene3D" id="1.10.8.60">
    <property type="match status" value="1"/>
</dbReference>
<evidence type="ECO:0000256" key="9">
    <source>
        <dbReference type="ARBA" id="ARBA00022840"/>
    </source>
</evidence>
<dbReference type="InterPro" id="IPR003960">
    <property type="entry name" value="ATPase_AAA_CS"/>
</dbReference>
<keyword evidence="18" id="KW-0132">Cell division</keyword>
<dbReference type="Pfam" id="PF01434">
    <property type="entry name" value="Peptidase_M41"/>
    <property type="match status" value="1"/>
</dbReference>
<dbReference type="EMBL" id="MHSS01000015">
    <property type="protein sequence ID" value="OHA47638.1"/>
    <property type="molecule type" value="Genomic_DNA"/>
</dbReference>
<evidence type="ECO:0000313" key="19">
    <source>
        <dbReference type="Proteomes" id="UP000177629"/>
    </source>
</evidence>
<keyword evidence="5 14" id="KW-0479">Metal-binding</keyword>
<dbReference type="PROSITE" id="PS00674">
    <property type="entry name" value="AAA"/>
    <property type="match status" value="1"/>
</dbReference>
<dbReference type="FunFam" id="1.10.8.60:FF:000001">
    <property type="entry name" value="ATP-dependent zinc metalloprotease FtsH"/>
    <property type="match status" value="1"/>
</dbReference>
<evidence type="ECO:0000256" key="8">
    <source>
        <dbReference type="ARBA" id="ARBA00022833"/>
    </source>
</evidence>
<dbReference type="InterPro" id="IPR027417">
    <property type="entry name" value="P-loop_NTPase"/>
</dbReference>
<dbReference type="InterPro" id="IPR041569">
    <property type="entry name" value="AAA_lid_3"/>
</dbReference>
<name>A0A1G2PH15_9BACT</name>
<dbReference type="FunFam" id="1.20.58.760:FF:000001">
    <property type="entry name" value="ATP-dependent zinc metalloprotease FtsH"/>
    <property type="match status" value="1"/>
</dbReference>
<keyword evidence="11 14" id="KW-0482">Metalloprotease</keyword>
<comment type="similarity">
    <text evidence="2 14">In the C-terminal section; belongs to the peptidase M41 family.</text>
</comment>
<keyword evidence="6 14" id="KW-0547">Nucleotide-binding</keyword>
<evidence type="ECO:0000256" key="4">
    <source>
        <dbReference type="ARBA" id="ARBA00022692"/>
    </source>
</evidence>
<feature type="coiled-coil region" evidence="16">
    <location>
        <begin position="571"/>
        <end position="598"/>
    </location>
</feature>
<evidence type="ECO:0000256" key="7">
    <source>
        <dbReference type="ARBA" id="ARBA00022801"/>
    </source>
</evidence>
<dbReference type="Gene3D" id="3.40.50.300">
    <property type="entry name" value="P-loop containing nucleotide triphosphate hydrolases"/>
    <property type="match status" value="1"/>
</dbReference>
<dbReference type="NCBIfam" id="TIGR01241">
    <property type="entry name" value="FtsH_fam"/>
    <property type="match status" value="1"/>
</dbReference>
<dbReference type="GO" id="GO:0051301">
    <property type="term" value="P:cell division"/>
    <property type="evidence" value="ECO:0007669"/>
    <property type="project" value="UniProtKB-KW"/>
</dbReference>
<evidence type="ECO:0000256" key="10">
    <source>
        <dbReference type="ARBA" id="ARBA00022989"/>
    </source>
</evidence>
<protein>
    <recommendedName>
        <fullName evidence="14">ATP-dependent zinc metalloprotease FtsH</fullName>
        <ecNumber evidence="14">3.4.24.-</ecNumber>
    </recommendedName>
</protein>
<dbReference type="GO" id="GO:0004222">
    <property type="term" value="F:metalloendopeptidase activity"/>
    <property type="evidence" value="ECO:0007669"/>
    <property type="project" value="InterPro"/>
</dbReference>
<evidence type="ECO:0000256" key="15">
    <source>
        <dbReference type="RuleBase" id="RU003651"/>
    </source>
</evidence>
<keyword evidence="7 14" id="KW-0378">Hydrolase</keyword>
<evidence type="ECO:0000256" key="2">
    <source>
        <dbReference type="ARBA" id="ARBA00010044"/>
    </source>
</evidence>
<evidence type="ECO:0000313" key="18">
    <source>
        <dbReference type="EMBL" id="OHA47638.1"/>
    </source>
</evidence>
<dbReference type="InterPro" id="IPR003959">
    <property type="entry name" value="ATPase_AAA_core"/>
</dbReference>
<dbReference type="AlphaFoldDB" id="A0A1G2PH15"/>
<dbReference type="CDD" id="cd19501">
    <property type="entry name" value="RecA-like_FtsH"/>
    <property type="match status" value="1"/>
</dbReference>
<dbReference type="GO" id="GO:0016887">
    <property type="term" value="F:ATP hydrolysis activity"/>
    <property type="evidence" value="ECO:0007669"/>
    <property type="project" value="UniProtKB-UniRule"/>
</dbReference>
<dbReference type="Pfam" id="PF17862">
    <property type="entry name" value="AAA_lid_3"/>
    <property type="match status" value="1"/>
</dbReference>